<dbReference type="Pfam" id="PF00172">
    <property type="entry name" value="Zn_clus"/>
    <property type="match status" value="1"/>
</dbReference>
<organism evidence="6 7">
    <name type="scientific">Lasiosphaeria miniovina</name>
    <dbReference type="NCBI Taxonomy" id="1954250"/>
    <lineage>
        <taxon>Eukaryota</taxon>
        <taxon>Fungi</taxon>
        <taxon>Dikarya</taxon>
        <taxon>Ascomycota</taxon>
        <taxon>Pezizomycotina</taxon>
        <taxon>Sordariomycetes</taxon>
        <taxon>Sordariomycetidae</taxon>
        <taxon>Sordariales</taxon>
        <taxon>Lasiosphaeriaceae</taxon>
        <taxon>Lasiosphaeria</taxon>
    </lineage>
</organism>
<dbReference type="Gene3D" id="4.10.240.10">
    <property type="entry name" value="Zn(2)-C6 fungal-type DNA-binding domain"/>
    <property type="match status" value="1"/>
</dbReference>
<evidence type="ECO:0000313" key="6">
    <source>
        <dbReference type="EMBL" id="KAK0706286.1"/>
    </source>
</evidence>
<dbReference type="GO" id="GO:0003677">
    <property type="term" value="F:DNA binding"/>
    <property type="evidence" value="ECO:0007669"/>
    <property type="project" value="InterPro"/>
</dbReference>
<dbReference type="SMART" id="SM00066">
    <property type="entry name" value="GAL4"/>
    <property type="match status" value="1"/>
</dbReference>
<dbReference type="GO" id="GO:0000981">
    <property type="term" value="F:DNA-binding transcription factor activity, RNA polymerase II-specific"/>
    <property type="evidence" value="ECO:0007669"/>
    <property type="project" value="InterPro"/>
</dbReference>
<keyword evidence="2" id="KW-0479">Metal-binding</keyword>
<dbReference type="GO" id="GO:0008270">
    <property type="term" value="F:zinc ion binding"/>
    <property type="evidence" value="ECO:0007669"/>
    <property type="project" value="InterPro"/>
</dbReference>
<sequence length="694" mass="76539">MEPEPKDTGADGNPGREQESNQEEKQEAASVTGQSEADRWVPRSCHACNSKRIKCDKKDPCSACTRAGRPCAFPSPGPRKRRTRKAIMADMASRISSLEKSLTKARDEAAAARNPLGNTDKETTSTQLRTASPEGTAGGLAGADVLVHNGSSSEYFNEVIFSKFIQEECNFEPAPTPPTTTSLCAAACSPFNALGILSSPSLAMVPSSLHPKQTIAVKLWNIYVDNVESCAGLKLLHIPTDQARVYSVIDNPTAVSLDNLALCFAIYYASAISLDNLQAQVILGEDKLSSLLRFKTGLEQALAHGDFLDCPTLTGLHALAVYLSALRVHNRGKGVWILNGLAVRIAQALGLHRDGERLGLSPFQSEMRRRLWWHLLTRKRRGGEDHGLEITDSMLLVSDVRLPANVDDADLYPDMERLPEPRKCWTPMTFSLITIELSKAMQQLDDMIASSSSSKVPREEARLRVMEEARARIEKWLEYCNPVIPQQRITICCSRFLLQKLNFITRLRWSLLQRSGPQGGFFTEENLDEALQILNLKLHSEDGLLAQFAWVRKAYPQYHIAMYVLWHLCTQPKGPNIDSAWEAIEKLFAQELCDESPTDHGSKWAVMAALKAKALSARERARRSDQEGGAAPIVCCDSLSASSLSLSDGNAPWASLPGDMPGSQLDLGSGECDWADWEMLTHMLQSNSTSGFEQ</sequence>
<dbReference type="AlphaFoldDB" id="A0AA39ZZ12"/>
<feature type="region of interest" description="Disordered" evidence="4">
    <location>
        <begin position="99"/>
        <end position="136"/>
    </location>
</feature>
<dbReference type="PANTHER" id="PTHR31001:SF57">
    <property type="entry name" value="ZN(II)2CYS6 TRANSCRIPTION FACTOR (EUROFUNG)"/>
    <property type="match status" value="1"/>
</dbReference>
<dbReference type="GO" id="GO:0005634">
    <property type="term" value="C:nucleus"/>
    <property type="evidence" value="ECO:0007669"/>
    <property type="project" value="UniProtKB-SubCell"/>
</dbReference>
<name>A0AA39ZZ12_9PEZI</name>
<feature type="domain" description="Zn(2)-C6 fungal-type" evidence="5">
    <location>
        <begin position="44"/>
        <end position="73"/>
    </location>
</feature>
<dbReference type="CDD" id="cd00067">
    <property type="entry name" value="GAL4"/>
    <property type="match status" value="1"/>
</dbReference>
<evidence type="ECO:0000256" key="3">
    <source>
        <dbReference type="ARBA" id="ARBA00023242"/>
    </source>
</evidence>
<dbReference type="SUPFAM" id="SSF57701">
    <property type="entry name" value="Zn2/Cys6 DNA-binding domain"/>
    <property type="match status" value="1"/>
</dbReference>
<feature type="compositionally biased region" description="Basic and acidic residues" evidence="4">
    <location>
        <begin position="1"/>
        <end position="27"/>
    </location>
</feature>
<comment type="caution">
    <text evidence="6">The sequence shown here is derived from an EMBL/GenBank/DDBJ whole genome shotgun (WGS) entry which is preliminary data.</text>
</comment>
<evidence type="ECO:0000313" key="7">
    <source>
        <dbReference type="Proteomes" id="UP001172101"/>
    </source>
</evidence>
<feature type="region of interest" description="Disordered" evidence="4">
    <location>
        <begin position="1"/>
        <end position="41"/>
    </location>
</feature>
<dbReference type="GeneID" id="85326077"/>
<dbReference type="CDD" id="cd12148">
    <property type="entry name" value="fungal_TF_MHR"/>
    <property type="match status" value="1"/>
</dbReference>
<accession>A0AA39ZZ12</accession>
<dbReference type="InterPro" id="IPR007219">
    <property type="entry name" value="XnlR_reg_dom"/>
</dbReference>
<dbReference type="Pfam" id="PF04082">
    <property type="entry name" value="Fungal_trans"/>
    <property type="match status" value="1"/>
</dbReference>
<dbReference type="Proteomes" id="UP001172101">
    <property type="component" value="Unassembled WGS sequence"/>
</dbReference>
<dbReference type="InterPro" id="IPR036864">
    <property type="entry name" value="Zn2-C6_fun-type_DNA-bd_sf"/>
</dbReference>
<dbReference type="GO" id="GO:0006351">
    <property type="term" value="P:DNA-templated transcription"/>
    <property type="evidence" value="ECO:0007669"/>
    <property type="project" value="InterPro"/>
</dbReference>
<dbReference type="RefSeq" id="XP_060291380.1">
    <property type="nucleotide sequence ID" value="XM_060442807.1"/>
</dbReference>
<keyword evidence="7" id="KW-1185">Reference proteome</keyword>
<dbReference type="EMBL" id="JAUIRO010000007">
    <property type="protein sequence ID" value="KAK0706286.1"/>
    <property type="molecule type" value="Genomic_DNA"/>
</dbReference>
<evidence type="ECO:0000259" key="5">
    <source>
        <dbReference type="PROSITE" id="PS50048"/>
    </source>
</evidence>
<dbReference type="InterPro" id="IPR050613">
    <property type="entry name" value="Sec_Metabolite_Reg"/>
</dbReference>
<dbReference type="SMART" id="SM00906">
    <property type="entry name" value="Fungal_trans"/>
    <property type="match status" value="1"/>
</dbReference>
<dbReference type="PANTHER" id="PTHR31001">
    <property type="entry name" value="UNCHARACTERIZED TRANSCRIPTIONAL REGULATORY PROTEIN"/>
    <property type="match status" value="1"/>
</dbReference>
<feature type="compositionally biased region" description="Basic and acidic residues" evidence="4">
    <location>
        <begin position="101"/>
        <end position="110"/>
    </location>
</feature>
<evidence type="ECO:0000256" key="1">
    <source>
        <dbReference type="ARBA" id="ARBA00004123"/>
    </source>
</evidence>
<keyword evidence="3" id="KW-0539">Nucleus</keyword>
<evidence type="ECO:0000256" key="4">
    <source>
        <dbReference type="SAM" id="MobiDB-lite"/>
    </source>
</evidence>
<dbReference type="InterPro" id="IPR001138">
    <property type="entry name" value="Zn2Cys6_DnaBD"/>
</dbReference>
<reference evidence="6" key="1">
    <citation type="submission" date="2023-06" db="EMBL/GenBank/DDBJ databases">
        <title>Genome-scale phylogeny and comparative genomics of the fungal order Sordariales.</title>
        <authorList>
            <consortium name="Lawrence Berkeley National Laboratory"/>
            <person name="Hensen N."/>
            <person name="Bonometti L."/>
            <person name="Westerberg I."/>
            <person name="Brannstrom I.O."/>
            <person name="Guillou S."/>
            <person name="Cros-Aarteil S."/>
            <person name="Calhoun S."/>
            <person name="Haridas S."/>
            <person name="Kuo A."/>
            <person name="Mondo S."/>
            <person name="Pangilinan J."/>
            <person name="Riley R."/>
            <person name="LaButti K."/>
            <person name="Andreopoulos B."/>
            <person name="Lipzen A."/>
            <person name="Chen C."/>
            <person name="Yanf M."/>
            <person name="Daum C."/>
            <person name="Ng V."/>
            <person name="Clum A."/>
            <person name="Steindorff A."/>
            <person name="Ohm R."/>
            <person name="Martin F."/>
            <person name="Silar P."/>
            <person name="Natvig D."/>
            <person name="Lalanne C."/>
            <person name="Gautier V."/>
            <person name="Ament-velasquez S.L."/>
            <person name="Kruys A."/>
            <person name="Hutchinson M.I."/>
            <person name="Powell A.J."/>
            <person name="Barry K."/>
            <person name="Miller A.N."/>
            <person name="Grigoriev I.V."/>
            <person name="Debuchy R."/>
            <person name="Gladieux P."/>
            <person name="Thoren M.H."/>
            <person name="Johannesson H."/>
        </authorList>
    </citation>
    <scope>NUCLEOTIDE SEQUENCE</scope>
    <source>
        <strain evidence="6">SMH2392-1A</strain>
    </source>
</reference>
<protein>
    <recommendedName>
        <fullName evidence="5">Zn(2)-C6 fungal-type domain-containing protein</fullName>
    </recommendedName>
</protein>
<gene>
    <name evidence="6" type="ORF">B0T26DRAFT_726117</name>
</gene>
<comment type="subcellular location">
    <subcellularLocation>
        <location evidence="1">Nucleus</location>
    </subcellularLocation>
</comment>
<evidence type="ECO:0000256" key="2">
    <source>
        <dbReference type="ARBA" id="ARBA00022723"/>
    </source>
</evidence>
<dbReference type="PROSITE" id="PS50048">
    <property type="entry name" value="ZN2_CY6_FUNGAL_2"/>
    <property type="match status" value="1"/>
</dbReference>
<proteinExistence type="predicted"/>